<name>Q118J3_TRIEI</name>
<keyword evidence="1" id="KW-1133">Transmembrane helix</keyword>
<accession>Q118J3</accession>
<evidence type="ECO:0000313" key="2">
    <source>
        <dbReference type="EMBL" id="ABG50081.1"/>
    </source>
</evidence>
<sequence length="94" mass="9730">MLTTNFIHLAIEPVTTTMAIMFLGKALGVCGAGVGGGTLGNALSQKFKNKNKKIDWGKAASKGTTVATSGISLVSRLDGVISPQNPQDENKPSK</sequence>
<dbReference type="HOGENOM" id="CLU_2385262_0_0_3"/>
<dbReference type="KEGG" id="ter:Tery_0640"/>
<keyword evidence="1" id="KW-0472">Membrane</keyword>
<dbReference type="RefSeq" id="WP_011610474.1">
    <property type="nucleotide sequence ID" value="NC_008312.1"/>
</dbReference>
<dbReference type="AlphaFoldDB" id="Q118J3"/>
<feature type="transmembrane region" description="Helical" evidence="1">
    <location>
        <begin position="20"/>
        <end position="43"/>
    </location>
</feature>
<dbReference type="EMBL" id="CP000393">
    <property type="protein sequence ID" value="ABG50081.1"/>
    <property type="molecule type" value="Genomic_DNA"/>
</dbReference>
<proteinExistence type="predicted"/>
<protein>
    <submittedName>
        <fullName evidence="2">Uncharacterized protein</fullName>
    </submittedName>
</protein>
<keyword evidence="1" id="KW-0812">Transmembrane</keyword>
<reference evidence="2" key="1">
    <citation type="submission" date="2006-06" db="EMBL/GenBank/DDBJ databases">
        <title>Complete sequence of Trichodesmium erythraeum IMS101.</title>
        <authorList>
            <consortium name="US DOE Joint Genome Institute"/>
            <person name="Copeland A."/>
            <person name="Lucas S."/>
            <person name="Lapidus A."/>
            <person name="Barry K."/>
            <person name="Detter J.C."/>
            <person name="Glavina del Rio T."/>
            <person name="Hammon N."/>
            <person name="Israni S."/>
            <person name="Dalin E."/>
            <person name="Tice H."/>
            <person name="Pitluck S."/>
            <person name="Kiss H."/>
            <person name="Munk A.C."/>
            <person name="Brettin T."/>
            <person name="Bruce D."/>
            <person name="Han C."/>
            <person name="Tapia R."/>
            <person name="Gilna P."/>
            <person name="Schmutz J."/>
            <person name="Larimer F."/>
            <person name="Land M."/>
            <person name="Hauser L."/>
            <person name="Kyrpides N."/>
            <person name="Kim E."/>
            <person name="Richardson P."/>
        </authorList>
    </citation>
    <scope>NUCLEOTIDE SEQUENCE [LARGE SCALE GENOMIC DNA]</scope>
    <source>
        <strain evidence="2">IMS101</strain>
    </source>
</reference>
<organism evidence="2">
    <name type="scientific">Trichodesmium erythraeum (strain IMS101)</name>
    <dbReference type="NCBI Taxonomy" id="203124"/>
    <lineage>
        <taxon>Bacteria</taxon>
        <taxon>Bacillati</taxon>
        <taxon>Cyanobacteriota</taxon>
        <taxon>Cyanophyceae</taxon>
        <taxon>Oscillatoriophycideae</taxon>
        <taxon>Oscillatoriales</taxon>
        <taxon>Microcoleaceae</taxon>
        <taxon>Trichodesmium</taxon>
    </lineage>
</organism>
<evidence type="ECO:0000256" key="1">
    <source>
        <dbReference type="SAM" id="Phobius"/>
    </source>
</evidence>
<gene>
    <name evidence="2" type="ordered locus">Tery_0640</name>
</gene>